<dbReference type="STRING" id="2018661.A0A2A2KIK6"/>
<comment type="catalytic activity">
    <reaction evidence="14">
        <text>1,2-di-(9Z-octadecenoyl)-sn-glycero-3-phosphocholine + 1-hexadecanoyl-sn-glycero-3-phosphocholine = 1-hexadecanoyl-2-(9Z-octadecenoyl)-sn-glycero-3-phosphocholine + 1-(9Z-octadecenoyl)-sn-glycero-3-phosphocholine</text>
        <dbReference type="Rhea" id="RHEA:43816"/>
        <dbReference type="ChEBI" id="CHEBI:28610"/>
        <dbReference type="ChEBI" id="CHEBI:72998"/>
        <dbReference type="ChEBI" id="CHEBI:73001"/>
        <dbReference type="ChEBI" id="CHEBI:74669"/>
    </reaction>
    <physiologicalReaction direction="left-to-right" evidence="14">
        <dbReference type="Rhea" id="RHEA:43817"/>
    </physiologicalReaction>
    <physiologicalReaction direction="right-to-left" evidence="14">
        <dbReference type="Rhea" id="RHEA:43818"/>
    </physiologicalReaction>
</comment>
<dbReference type="InterPro" id="IPR002123">
    <property type="entry name" value="Plipid/glycerol_acylTrfase"/>
</dbReference>
<dbReference type="Gene3D" id="2.60.40.1970">
    <property type="entry name" value="YEATS domain"/>
    <property type="match status" value="1"/>
</dbReference>
<evidence type="ECO:0000256" key="14">
    <source>
        <dbReference type="ARBA" id="ARBA00049543"/>
    </source>
</evidence>
<keyword evidence="11" id="KW-0012">Acyltransferase</keyword>
<evidence type="ECO:0000313" key="20">
    <source>
        <dbReference type="Proteomes" id="UP000218231"/>
    </source>
</evidence>
<dbReference type="AlphaFoldDB" id="A0A2A2KIK6"/>
<evidence type="ECO:0000256" key="11">
    <source>
        <dbReference type="ARBA" id="ARBA00023315"/>
    </source>
</evidence>
<dbReference type="GO" id="GO:0005743">
    <property type="term" value="C:mitochondrial inner membrane"/>
    <property type="evidence" value="ECO:0007669"/>
    <property type="project" value="UniProtKB-SubCell"/>
</dbReference>
<reference evidence="19 20" key="1">
    <citation type="journal article" date="2017" name="Curr. Biol.">
        <title>Genome architecture and evolution of a unichromosomal asexual nematode.</title>
        <authorList>
            <person name="Fradin H."/>
            <person name="Zegar C."/>
            <person name="Gutwein M."/>
            <person name="Lucas J."/>
            <person name="Kovtun M."/>
            <person name="Corcoran D."/>
            <person name="Baugh L.R."/>
            <person name="Kiontke K."/>
            <person name="Gunsalus K."/>
            <person name="Fitch D.H."/>
            <person name="Piano F."/>
        </authorList>
    </citation>
    <scope>NUCLEOTIDE SEQUENCE [LARGE SCALE GENOMIC DNA]</scope>
    <source>
        <strain evidence="19">PF1309</strain>
    </source>
</reference>
<keyword evidence="6" id="KW-0999">Mitochondrion inner membrane</keyword>
<evidence type="ECO:0000256" key="9">
    <source>
        <dbReference type="ARBA" id="ARBA00023136"/>
    </source>
</evidence>
<comment type="catalytic activity">
    <reaction evidence="13">
        <text>1'-[1,2-diacyl-sn-glycero-3-phospho],3'-[1-acyl-sn-glycero-3-phospho]-glycerol + a 1,2-diacyl-sn-glycero-3-phosphocholine = a cardiolipin + a 1-acyl-sn-glycero-3-phosphocholine</text>
        <dbReference type="Rhea" id="RHEA:33731"/>
        <dbReference type="ChEBI" id="CHEBI:57643"/>
        <dbReference type="ChEBI" id="CHEBI:58168"/>
        <dbReference type="ChEBI" id="CHEBI:62237"/>
        <dbReference type="ChEBI" id="CHEBI:64743"/>
    </reaction>
    <physiologicalReaction direction="left-to-right" evidence="13">
        <dbReference type="Rhea" id="RHEA:33732"/>
    </physiologicalReaction>
    <physiologicalReaction direction="right-to-left" evidence="13">
        <dbReference type="Rhea" id="RHEA:33733"/>
    </physiologicalReaction>
</comment>
<evidence type="ECO:0000256" key="4">
    <source>
        <dbReference type="ARBA" id="ARBA00022679"/>
    </source>
</evidence>
<evidence type="ECO:0000259" key="18">
    <source>
        <dbReference type="PROSITE" id="PS51037"/>
    </source>
</evidence>
<dbReference type="InterPro" id="IPR055129">
    <property type="entry name" value="YEATS_dom"/>
</dbReference>
<keyword evidence="5" id="KW-1000">Mitochondrion outer membrane</keyword>
<evidence type="ECO:0000256" key="10">
    <source>
        <dbReference type="ARBA" id="ARBA00023242"/>
    </source>
</evidence>
<dbReference type="GO" id="GO:0035965">
    <property type="term" value="P:cardiolipin acyl-chain remodeling"/>
    <property type="evidence" value="ECO:0007669"/>
    <property type="project" value="TreeGrafter"/>
</dbReference>
<dbReference type="SMART" id="SM00563">
    <property type="entry name" value="PlsC"/>
    <property type="match status" value="1"/>
</dbReference>
<evidence type="ECO:0000256" key="8">
    <source>
        <dbReference type="ARBA" id="ARBA00023128"/>
    </source>
</evidence>
<feature type="coiled-coil region" evidence="16">
    <location>
        <begin position="173"/>
        <end position="207"/>
    </location>
</feature>
<organism evidence="19 20">
    <name type="scientific">Diploscapter pachys</name>
    <dbReference type="NCBI Taxonomy" id="2018661"/>
    <lineage>
        <taxon>Eukaryota</taxon>
        <taxon>Metazoa</taxon>
        <taxon>Ecdysozoa</taxon>
        <taxon>Nematoda</taxon>
        <taxon>Chromadorea</taxon>
        <taxon>Rhabditida</taxon>
        <taxon>Rhabditina</taxon>
        <taxon>Rhabditomorpha</taxon>
        <taxon>Rhabditoidea</taxon>
        <taxon>Rhabditidae</taxon>
        <taxon>Diploscapter</taxon>
    </lineage>
</organism>
<keyword evidence="16" id="KW-0175">Coiled coil</keyword>
<evidence type="ECO:0000256" key="3">
    <source>
        <dbReference type="ARBA" id="ARBA00020499"/>
    </source>
</evidence>
<dbReference type="PANTHER" id="PTHR12497">
    <property type="entry name" value="TAZ PROTEIN TAFAZZIN"/>
    <property type="match status" value="1"/>
</dbReference>
<evidence type="ECO:0000313" key="19">
    <source>
        <dbReference type="EMBL" id="PAV73708.1"/>
    </source>
</evidence>
<keyword evidence="4" id="KW-0808">Transferase</keyword>
<dbReference type="CDD" id="cd16909">
    <property type="entry name" value="YEATS_GAS41_like"/>
    <property type="match status" value="1"/>
</dbReference>
<dbReference type="InterPro" id="IPR000872">
    <property type="entry name" value="Tafazzin"/>
</dbReference>
<name>A0A2A2KIK6_9BILA</name>
<feature type="domain" description="YEATS" evidence="18">
    <location>
        <begin position="8"/>
        <end position="151"/>
    </location>
</feature>
<accession>A0A2A2KIK6</accession>
<dbReference type="GO" id="GO:0005741">
    <property type="term" value="C:mitochondrial outer membrane"/>
    <property type="evidence" value="ECO:0007669"/>
    <property type="project" value="UniProtKB-SubCell"/>
</dbReference>
<keyword evidence="20" id="KW-1185">Reference proteome</keyword>
<feature type="compositionally biased region" description="Polar residues" evidence="17">
    <location>
        <begin position="217"/>
        <end position="229"/>
    </location>
</feature>
<evidence type="ECO:0000256" key="5">
    <source>
        <dbReference type="ARBA" id="ARBA00022787"/>
    </source>
</evidence>
<keyword evidence="7" id="KW-0443">Lipid metabolism</keyword>
<keyword evidence="8" id="KW-0496">Mitochondrion</keyword>
<dbReference type="PRINTS" id="PR00979">
    <property type="entry name" value="TAFAZZIN"/>
</dbReference>
<feature type="region of interest" description="Disordered" evidence="17">
    <location>
        <begin position="209"/>
        <end position="229"/>
    </location>
</feature>
<dbReference type="PANTHER" id="PTHR12497:SF0">
    <property type="entry name" value="TAFAZZIN"/>
    <property type="match status" value="1"/>
</dbReference>
<comment type="similarity">
    <text evidence="2">Belongs to the taffazin family.</text>
</comment>
<evidence type="ECO:0000256" key="6">
    <source>
        <dbReference type="ARBA" id="ARBA00022792"/>
    </source>
</evidence>
<dbReference type="CDD" id="cd07989">
    <property type="entry name" value="LPLAT_AGPAT-like"/>
    <property type="match status" value="1"/>
</dbReference>
<dbReference type="GO" id="GO:0005634">
    <property type="term" value="C:nucleus"/>
    <property type="evidence" value="ECO:0007669"/>
    <property type="project" value="UniProtKB-SubCell"/>
</dbReference>
<comment type="caution">
    <text evidence="19">The sequence shown here is derived from an EMBL/GenBank/DDBJ whole genome shotgun (WGS) entry which is preliminary data.</text>
</comment>
<evidence type="ECO:0000256" key="15">
    <source>
        <dbReference type="PROSITE-ProRule" id="PRU00376"/>
    </source>
</evidence>
<dbReference type="GO" id="GO:0047184">
    <property type="term" value="F:1-acylglycerophosphocholine O-acyltransferase activity"/>
    <property type="evidence" value="ECO:0007669"/>
    <property type="project" value="TreeGrafter"/>
</dbReference>
<dbReference type="InterPro" id="IPR038704">
    <property type="entry name" value="YEAST_sf"/>
</dbReference>
<evidence type="ECO:0000256" key="13">
    <source>
        <dbReference type="ARBA" id="ARBA00047906"/>
    </source>
</evidence>
<proteinExistence type="inferred from homology"/>
<dbReference type="Pfam" id="PF03366">
    <property type="entry name" value="YEATS"/>
    <property type="match status" value="1"/>
</dbReference>
<dbReference type="Pfam" id="PF01553">
    <property type="entry name" value="Acyltransferase"/>
    <property type="match status" value="1"/>
</dbReference>
<dbReference type="EMBL" id="LIAE01008543">
    <property type="protein sequence ID" value="PAV73708.1"/>
    <property type="molecule type" value="Genomic_DNA"/>
</dbReference>
<evidence type="ECO:0000256" key="7">
    <source>
        <dbReference type="ARBA" id="ARBA00023098"/>
    </source>
</evidence>
<dbReference type="OrthoDB" id="193467at2759"/>
<gene>
    <name evidence="19" type="ORF">WR25_04634</name>
</gene>
<keyword evidence="9" id="KW-0472">Membrane</keyword>
<evidence type="ECO:0000256" key="1">
    <source>
        <dbReference type="ARBA" id="ARBA00004137"/>
    </source>
</evidence>
<dbReference type="PROSITE" id="PS51037">
    <property type="entry name" value="YEATS"/>
    <property type="match status" value="1"/>
</dbReference>
<sequence length="507" mass="59666">MAESSSERMKKKRVVRPVVYRNTATPFGFKRESDGHTHNWTVFFRPFLTEDASRWIRKVQFKLHDSYQNPLRVIEKPPYEVAETGWGEFEIQIRVFFVDPNEKPLTAFHYLRLFQPSFQLPNGKTQVITEFYDEIIFQEPTVTMFKTLTAGEGKKPDVKKFHNDLSQVNKRTAEIATLATEEIKAEIEDLRESLKEAYQLIKKYKNDDDMDNDYQSHESTPTMTGTQADRSNDVEGFRFKWPFPERRTTLYNIKSYFTIAFVSSLAKIMFVPGTNKLVPHNKKQFMDLLEDRSRPLITMSNHRCNIDDPLMWAMITYRELLKNIDRHRYTLTAHNICFTKQWHTTMFSLGRCVPCVRGEGVYQKGMDFSVQMLNQNGWVHIFPEGRVNEGPMRFKWGIGRLVMESKLPPIVLPIWTVNMNLIWPTHPPYYPRFGQTVEVFIGEPYDTAELREEVMKQEGLTETEKRKRITDQLQTKLYELGERVKQLPKGTASKLLQQEREKELTKE</sequence>
<evidence type="ECO:0000256" key="16">
    <source>
        <dbReference type="SAM" id="Coils"/>
    </source>
</evidence>
<evidence type="ECO:0000256" key="17">
    <source>
        <dbReference type="SAM" id="MobiDB-lite"/>
    </source>
</evidence>
<keyword evidence="10 15" id="KW-0539">Nucleus</keyword>
<protein>
    <recommendedName>
        <fullName evidence="3">Tafazzin</fullName>
    </recommendedName>
</protein>
<comment type="subcellular location">
    <subcellularLocation>
        <location evidence="1">Mitochondrion inner membrane</location>
        <topology evidence="1">Peripheral membrane protein</topology>
        <orientation evidence="1">Intermembrane side</orientation>
    </subcellularLocation>
    <subcellularLocation>
        <location evidence="12">Mitochondrion outer membrane</location>
        <topology evidence="12">Peripheral membrane protein</topology>
        <orientation evidence="12">Intermembrane side</orientation>
    </subcellularLocation>
    <subcellularLocation>
        <location evidence="15">Nucleus</location>
    </subcellularLocation>
</comment>
<evidence type="ECO:0000256" key="2">
    <source>
        <dbReference type="ARBA" id="ARBA00010524"/>
    </source>
</evidence>
<dbReference type="GO" id="GO:0007007">
    <property type="term" value="P:inner mitochondrial membrane organization"/>
    <property type="evidence" value="ECO:0007669"/>
    <property type="project" value="TreeGrafter"/>
</dbReference>
<dbReference type="Proteomes" id="UP000218231">
    <property type="component" value="Unassembled WGS sequence"/>
</dbReference>
<evidence type="ECO:0000256" key="12">
    <source>
        <dbReference type="ARBA" id="ARBA00024323"/>
    </source>
</evidence>
<dbReference type="SUPFAM" id="SSF69593">
    <property type="entry name" value="Glycerol-3-phosphate (1)-acyltransferase"/>
    <property type="match status" value="1"/>
</dbReference>